<dbReference type="Gene3D" id="3.40.1190.20">
    <property type="match status" value="1"/>
</dbReference>
<proteinExistence type="inferred from homology"/>
<evidence type="ECO:0000256" key="8">
    <source>
        <dbReference type="ARBA" id="ARBA00022842"/>
    </source>
</evidence>
<dbReference type="InterPro" id="IPR029056">
    <property type="entry name" value="Ribokinase-like"/>
</dbReference>
<accession>A0A1X0VG84</accession>
<evidence type="ECO:0000256" key="7">
    <source>
        <dbReference type="ARBA" id="ARBA00022840"/>
    </source>
</evidence>
<dbReference type="GO" id="GO:0005829">
    <property type="term" value="C:cytosol"/>
    <property type="evidence" value="ECO:0007669"/>
    <property type="project" value="TreeGrafter"/>
</dbReference>
<evidence type="ECO:0000256" key="3">
    <source>
        <dbReference type="ARBA" id="ARBA00022679"/>
    </source>
</evidence>
<evidence type="ECO:0000256" key="12">
    <source>
        <dbReference type="ARBA" id="ARBA00042531"/>
    </source>
</evidence>
<dbReference type="InterPro" id="IPR013749">
    <property type="entry name" value="PM/HMP-P_kinase-1"/>
</dbReference>
<dbReference type="STRING" id="33968.BMS77_03085"/>
<keyword evidence="8" id="KW-0460">Magnesium</keyword>
<dbReference type="GO" id="GO:0008478">
    <property type="term" value="F:pyridoxal kinase activity"/>
    <property type="evidence" value="ECO:0007669"/>
    <property type="project" value="UniProtKB-EC"/>
</dbReference>
<protein>
    <recommendedName>
        <fullName evidence="2">pyridoxal kinase</fullName>
        <ecNumber evidence="2">2.7.1.35</ecNumber>
    </recommendedName>
    <alternativeName>
        <fullName evidence="10">PN/PL/PM kinase</fullName>
    </alternativeName>
    <alternativeName>
        <fullName evidence="11">Pyridoxal kinase</fullName>
    </alternativeName>
    <alternativeName>
        <fullName evidence="9">Pyridoxamine kinase</fullName>
    </alternativeName>
    <alternativeName>
        <fullName evidence="12">Vitamin B6 kinase</fullName>
    </alternativeName>
</protein>
<sequence>MKKILSIGGSDTSGGGGIEADIKTFERYDGFNVVAIENIVTMNPNNWQVAQYPMPTETVSAQLQTTLSITLAGIKVGMISDINNFNILIDYLETAKFGMLLVDPVMATKLTIAHDKTIDLTTYKKKLLSKADIVTPNVLEAALLTDVQSINNVSEMKEAAKKIYDYGVKNVVIKSGNRFADGLATDLLYDGTNFEVFQNEIIKTDYNHGAGCTFSAAILANMVKNNSISASVKEAKEFTFQAVANAIQLNQFVGHVWQGDNHYETT</sequence>
<comment type="caution">
    <text evidence="15">The sequence shown here is derived from an EMBL/GenBank/DDBJ whole genome shotgun (WGS) entry which is preliminary data.</text>
</comment>
<keyword evidence="4" id="KW-0479">Metal-binding</keyword>
<comment type="similarity">
    <text evidence="1">Belongs to the ThiD family.</text>
</comment>
<feature type="domain" description="Pyridoxamine kinase/Phosphomethylpyrimidine kinase" evidence="14">
    <location>
        <begin position="11"/>
        <end position="256"/>
    </location>
</feature>
<keyword evidence="5" id="KW-0547">Nucleotide-binding</keyword>
<dbReference type="GO" id="GO:0046872">
    <property type="term" value="F:metal ion binding"/>
    <property type="evidence" value="ECO:0007669"/>
    <property type="project" value="UniProtKB-KW"/>
</dbReference>
<evidence type="ECO:0000256" key="5">
    <source>
        <dbReference type="ARBA" id="ARBA00022741"/>
    </source>
</evidence>
<evidence type="ECO:0000256" key="1">
    <source>
        <dbReference type="ARBA" id="ARBA00009879"/>
    </source>
</evidence>
<evidence type="ECO:0000256" key="13">
    <source>
        <dbReference type="ARBA" id="ARBA00049293"/>
    </source>
</evidence>
<dbReference type="eggNOG" id="COG0351">
    <property type="taxonomic scope" value="Bacteria"/>
</dbReference>
<dbReference type="RefSeq" id="WP_004915528.1">
    <property type="nucleotide sequence ID" value="NZ_MPLS01000001.1"/>
</dbReference>
<evidence type="ECO:0000313" key="15">
    <source>
        <dbReference type="EMBL" id="ORI98718.1"/>
    </source>
</evidence>
<dbReference type="GO" id="GO:0009228">
    <property type="term" value="P:thiamine biosynthetic process"/>
    <property type="evidence" value="ECO:0007669"/>
    <property type="project" value="InterPro"/>
</dbReference>
<dbReference type="EC" id="2.7.1.35" evidence="2"/>
<comment type="catalytic activity">
    <reaction evidence="13">
        <text>pyridoxal + ATP = pyridoxal 5'-phosphate + ADP + H(+)</text>
        <dbReference type="Rhea" id="RHEA:10224"/>
        <dbReference type="ChEBI" id="CHEBI:15378"/>
        <dbReference type="ChEBI" id="CHEBI:17310"/>
        <dbReference type="ChEBI" id="CHEBI:30616"/>
        <dbReference type="ChEBI" id="CHEBI:456216"/>
        <dbReference type="ChEBI" id="CHEBI:597326"/>
        <dbReference type="EC" id="2.7.1.35"/>
    </reaction>
</comment>
<evidence type="ECO:0000256" key="11">
    <source>
        <dbReference type="ARBA" id="ARBA00042396"/>
    </source>
</evidence>
<keyword evidence="3" id="KW-0808">Transferase</keyword>
<dbReference type="PANTHER" id="PTHR20858">
    <property type="entry name" value="PHOSPHOMETHYLPYRIMIDINE KINASE"/>
    <property type="match status" value="1"/>
</dbReference>
<dbReference type="EMBL" id="MPLS01000001">
    <property type="protein sequence ID" value="ORI98718.1"/>
    <property type="molecule type" value="Genomic_DNA"/>
</dbReference>
<organism evidence="15 16">
    <name type="scientific">Leuconostoc pseudomesenteroides</name>
    <dbReference type="NCBI Taxonomy" id="33968"/>
    <lineage>
        <taxon>Bacteria</taxon>
        <taxon>Bacillati</taxon>
        <taxon>Bacillota</taxon>
        <taxon>Bacilli</taxon>
        <taxon>Lactobacillales</taxon>
        <taxon>Lactobacillaceae</taxon>
        <taxon>Leuconostoc</taxon>
    </lineage>
</organism>
<keyword evidence="7" id="KW-0067">ATP-binding</keyword>
<reference evidence="15 16" key="1">
    <citation type="journal article" date="2017" name="Front. Microbiol.">
        <title>Genomic Characterization of Dairy Associated Leuconostoc Species and Diversity of Leuconostocs in Undefined Mixed Mesophilic Starter Cultures.</title>
        <authorList>
            <person name="Frantzen C.A."/>
            <person name="Kot W."/>
            <person name="Pedersen T.B."/>
            <person name="Ardo Y.M."/>
            <person name="Broadbent J.R."/>
            <person name="Neve H."/>
            <person name="Hansen L.H."/>
            <person name="Dal Bello F."/>
            <person name="Ostlie H.M."/>
            <person name="Kleppen H.P."/>
            <person name="Vogensen F.K."/>
            <person name="Holo H."/>
        </authorList>
    </citation>
    <scope>NUCLEOTIDE SEQUENCE [LARGE SCALE GENOMIC DNA]</scope>
    <source>
        <strain evidence="15 16">LMGCF08</strain>
    </source>
</reference>
<dbReference type="Proteomes" id="UP000192288">
    <property type="component" value="Unassembled WGS sequence"/>
</dbReference>
<dbReference type="GO" id="GO:0008972">
    <property type="term" value="F:phosphomethylpyrimidine kinase activity"/>
    <property type="evidence" value="ECO:0007669"/>
    <property type="project" value="InterPro"/>
</dbReference>
<evidence type="ECO:0000259" key="14">
    <source>
        <dbReference type="Pfam" id="PF08543"/>
    </source>
</evidence>
<evidence type="ECO:0000313" key="16">
    <source>
        <dbReference type="Proteomes" id="UP000192288"/>
    </source>
</evidence>
<evidence type="ECO:0000256" key="10">
    <source>
        <dbReference type="ARBA" id="ARBA00042348"/>
    </source>
</evidence>
<dbReference type="CDD" id="cd01169">
    <property type="entry name" value="HMPP_kinase"/>
    <property type="match status" value="1"/>
</dbReference>
<dbReference type="InterPro" id="IPR004399">
    <property type="entry name" value="HMP/HMP-P_kinase_dom"/>
</dbReference>
<evidence type="ECO:0000256" key="6">
    <source>
        <dbReference type="ARBA" id="ARBA00022777"/>
    </source>
</evidence>
<dbReference type="AlphaFoldDB" id="A0A1X0VG84"/>
<dbReference type="SUPFAM" id="SSF53613">
    <property type="entry name" value="Ribokinase-like"/>
    <property type="match status" value="1"/>
</dbReference>
<gene>
    <name evidence="15" type="ORF">BMR96_00240</name>
</gene>
<evidence type="ECO:0000256" key="9">
    <source>
        <dbReference type="ARBA" id="ARBA00042307"/>
    </source>
</evidence>
<keyword evidence="6 15" id="KW-0418">Kinase</keyword>
<evidence type="ECO:0000256" key="4">
    <source>
        <dbReference type="ARBA" id="ARBA00022723"/>
    </source>
</evidence>
<dbReference type="GO" id="GO:0005524">
    <property type="term" value="F:ATP binding"/>
    <property type="evidence" value="ECO:0007669"/>
    <property type="project" value="UniProtKB-KW"/>
</dbReference>
<dbReference type="Pfam" id="PF08543">
    <property type="entry name" value="Phos_pyr_kin"/>
    <property type="match status" value="1"/>
</dbReference>
<dbReference type="GO" id="GO:0008902">
    <property type="term" value="F:hydroxymethylpyrimidine kinase activity"/>
    <property type="evidence" value="ECO:0007669"/>
    <property type="project" value="TreeGrafter"/>
</dbReference>
<name>A0A1X0VG84_LEUPS</name>
<evidence type="ECO:0000256" key="2">
    <source>
        <dbReference type="ARBA" id="ARBA00012104"/>
    </source>
</evidence>
<dbReference type="PANTHER" id="PTHR20858:SF19">
    <property type="entry name" value="PYRIDOXINE KINASE"/>
    <property type="match status" value="1"/>
</dbReference>